<feature type="non-terminal residue" evidence="2">
    <location>
        <position position="1"/>
    </location>
</feature>
<evidence type="ECO:0000313" key="3">
    <source>
        <dbReference type="Proteomes" id="UP001054857"/>
    </source>
</evidence>
<comment type="caution">
    <text evidence="2">The sequence shown here is derived from an EMBL/GenBank/DDBJ whole genome shotgun (WGS) entry which is preliminary data.</text>
</comment>
<organism evidence="2 3">
    <name type="scientific">Astrephomene gubernaculifera</name>
    <dbReference type="NCBI Taxonomy" id="47775"/>
    <lineage>
        <taxon>Eukaryota</taxon>
        <taxon>Viridiplantae</taxon>
        <taxon>Chlorophyta</taxon>
        <taxon>core chlorophytes</taxon>
        <taxon>Chlorophyceae</taxon>
        <taxon>CS clade</taxon>
        <taxon>Chlamydomonadales</taxon>
        <taxon>Astrephomenaceae</taxon>
        <taxon>Astrephomene</taxon>
    </lineage>
</organism>
<dbReference type="Proteomes" id="UP001054857">
    <property type="component" value="Unassembled WGS sequence"/>
</dbReference>
<evidence type="ECO:0000313" key="2">
    <source>
        <dbReference type="EMBL" id="GFR44376.1"/>
    </source>
</evidence>
<feature type="region of interest" description="Disordered" evidence="1">
    <location>
        <begin position="338"/>
        <end position="386"/>
    </location>
</feature>
<feature type="non-terminal residue" evidence="2">
    <location>
        <position position="476"/>
    </location>
</feature>
<evidence type="ECO:0000256" key="1">
    <source>
        <dbReference type="SAM" id="MobiDB-lite"/>
    </source>
</evidence>
<dbReference type="EMBL" id="BMAR01000007">
    <property type="protein sequence ID" value="GFR44376.1"/>
    <property type="molecule type" value="Genomic_DNA"/>
</dbReference>
<sequence>VMSALRGPLELLTSPDRLSGGASASGAAAGGGASGAAAAGSGGASGGLGGGSISDKAEVAAAAEALAGLIASGAPWADLDGGGEGGGGGGNGDGSGGGGGGGGWAVAALRRALRGSSMETCECWALAYRFAIRGLLDGLFPDRLRPVMPPDSNEMPWDQRTTAPPPPPPPRPVLAGGLTAEVTAAALGDLLGLTVPLAATAAKPGSGTTGDTAEVAAAMAAATVGDGGGGGGDVESVIVPGGGGLPAQLKRLRCVAAAVRELSGVQLRGEEEAGAKEEGLPLQVRLFWCGLLRELRQLASCPDSASAEECLSLREQLGQPLLDALSYFGATEGLLTDMGNGNGSNGDPTNGGNGGRRRTATEGRRNGGNGGGGNGSSGSNGEGELVHVSAEPSGMSTPAEMELGEGEEEPVLILHPANATHRRPGAGAGGGGGGALPYASMSYLRSAARSLAADLVRDFNAAAVRVQAAARGEEEE</sequence>
<feature type="region of interest" description="Disordered" evidence="1">
    <location>
        <begin position="150"/>
        <end position="171"/>
    </location>
</feature>
<feature type="region of interest" description="Disordered" evidence="1">
    <location>
        <begin position="80"/>
        <end position="101"/>
    </location>
</feature>
<protein>
    <submittedName>
        <fullName evidence="2">Uncharacterized protein</fullName>
    </submittedName>
</protein>
<dbReference type="AlphaFoldDB" id="A0AAD3HKX1"/>
<keyword evidence="3" id="KW-1185">Reference proteome</keyword>
<gene>
    <name evidence="2" type="ORF">Agub_g5594</name>
</gene>
<feature type="compositionally biased region" description="Gly residues" evidence="1">
    <location>
        <begin position="340"/>
        <end position="354"/>
    </location>
</feature>
<feature type="compositionally biased region" description="Gly residues" evidence="1">
    <location>
        <begin position="366"/>
        <end position="381"/>
    </location>
</feature>
<reference evidence="2 3" key="1">
    <citation type="journal article" date="2021" name="Sci. Rep.">
        <title>Genome sequencing of the multicellular alga Astrephomene provides insights into convergent evolution of germ-soma differentiation.</title>
        <authorList>
            <person name="Yamashita S."/>
            <person name="Yamamoto K."/>
            <person name="Matsuzaki R."/>
            <person name="Suzuki S."/>
            <person name="Yamaguchi H."/>
            <person name="Hirooka S."/>
            <person name="Minakuchi Y."/>
            <person name="Miyagishima S."/>
            <person name="Kawachi M."/>
            <person name="Toyoda A."/>
            <person name="Nozaki H."/>
        </authorList>
    </citation>
    <scope>NUCLEOTIDE SEQUENCE [LARGE SCALE GENOMIC DNA]</scope>
    <source>
        <strain evidence="2 3">NIES-4017</strain>
    </source>
</reference>
<proteinExistence type="predicted"/>
<accession>A0AAD3HKX1</accession>
<dbReference type="PROSITE" id="PS50096">
    <property type="entry name" value="IQ"/>
    <property type="match status" value="1"/>
</dbReference>
<name>A0AAD3HKX1_9CHLO</name>